<organism evidence="1">
    <name type="scientific">marine metagenome</name>
    <dbReference type="NCBI Taxonomy" id="408172"/>
    <lineage>
        <taxon>unclassified sequences</taxon>
        <taxon>metagenomes</taxon>
        <taxon>ecological metagenomes</taxon>
    </lineage>
</organism>
<dbReference type="AlphaFoldDB" id="A0A382BR29"/>
<proteinExistence type="predicted"/>
<feature type="non-terminal residue" evidence="1">
    <location>
        <position position="1"/>
    </location>
</feature>
<reference evidence="1" key="1">
    <citation type="submission" date="2018-05" db="EMBL/GenBank/DDBJ databases">
        <authorList>
            <person name="Lanie J.A."/>
            <person name="Ng W.-L."/>
            <person name="Kazmierczak K.M."/>
            <person name="Andrzejewski T.M."/>
            <person name="Davidsen T.M."/>
            <person name="Wayne K.J."/>
            <person name="Tettelin H."/>
            <person name="Glass J.I."/>
            <person name="Rusch D."/>
            <person name="Podicherti R."/>
            <person name="Tsui H.-C.T."/>
            <person name="Winkler M.E."/>
        </authorList>
    </citation>
    <scope>NUCLEOTIDE SEQUENCE</scope>
</reference>
<name>A0A382BR29_9ZZZZ</name>
<sequence>SAGARSEYRCLLIEFREGWNAPPVDSLKLI</sequence>
<dbReference type="EMBL" id="UINC01030984">
    <property type="protein sequence ID" value="SVB16288.1"/>
    <property type="molecule type" value="Genomic_DNA"/>
</dbReference>
<protein>
    <submittedName>
        <fullName evidence="1">Uncharacterized protein</fullName>
    </submittedName>
</protein>
<evidence type="ECO:0000313" key="1">
    <source>
        <dbReference type="EMBL" id="SVB16288.1"/>
    </source>
</evidence>
<accession>A0A382BR29</accession>
<gene>
    <name evidence="1" type="ORF">METZ01_LOCUS169142</name>
</gene>